<name>A0A382M2W0_9ZZZZ</name>
<dbReference type="Pfam" id="PF09723">
    <property type="entry name" value="Zn_ribbon_8"/>
    <property type="match status" value="1"/>
</dbReference>
<dbReference type="EMBL" id="UINC01090385">
    <property type="protein sequence ID" value="SVC42285.1"/>
    <property type="molecule type" value="Genomic_DNA"/>
</dbReference>
<protein>
    <recommendedName>
        <fullName evidence="1">Putative regulatory protein FmdB zinc ribbon domain-containing protein</fullName>
    </recommendedName>
</protein>
<evidence type="ECO:0000313" key="2">
    <source>
        <dbReference type="EMBL" id="SVC42285.1"/>
    </source>
</evidence>
<proteinExistence type="predicted"/>
<dbReference type="InterPro" id="IPR013429">
    <property type="entry name" value="Regulatory_FmdB_Zinc_ribbon"/>
</dbReference>
<reference evidence="2" key="1">
    <citation type="submission" date="2018-05" db="EMBL/GenBank/DDBJ databases">
        <authorList>
            <person name="Lanie J.A."/>
            <person name="Ng W.-L."/>
            <person name="Kazmierczak K.M."/>
            <person name="Andrzejewski T.M."/>
            <person name="Davidsen T.M."/>
            <person name="Wayne K.J."/>
            <person name="Tettelin H."/>
            <person name="Glass J.I."/>
            <person name="Rusch D."/>
            <person name="Podicherti R."/>
            <person name="Tsui H.-C.T."/>
            <person name="Winkler M.E."/>
        </authorList>
    </citation>
    <scope>NUCLEOTIDE SEQUENCE</scope>
</reference>
<feature type="domain" description="Putative regulatory protein FmdB zinc ribbon" evidence="1">
    <location>
        <begin position="1"/>
        <end position="44"/>
    </location>
</feature>
<dbReference type="NCBIfam" id="TIGR02605">
    <property type="entry name" value="CxxC_CxxC_SSSS"/>
    <property type="match status" value="1"/>
</dbReference>
<sequence>MPMYDYKCAKCGHMFEELVFSSTVDDNTIKCPVCAENKAKRQLSAPAIAVGGANFEPACEKPSCSTPVGYS</sequence>
<dbReference type="Gene3D" id="2.20.28.30">
    <property type="entry name" value="RNA polymerase ii, chain L"/>
    <property type="match status" value="1"/>
</dbReference>
<dbReference type="AlphaFoldDB" id="A0A382M2W0"/>
<organism evidence="2">
    <name type="scientific">marine metagenome</name>
    <dbReference type="NCBI Taxonomy" id="408172"/>
    <lineage>
        <taxon>unclassified sequences</taxon>
        <taxon>metagenomes</taxon>
        <taxon>ecological metagenomes</taxon>
    </lineage>
</organism>
<accession>A0A382M2W0</accession>
<dbReference type="SMART" id="SM00834">
    <property type="entry name" value="CxxC_CXXC_SSSS"/>
    <property type="match status" value="1"/>
</dbReference>
<dbReference type="PANTHER" id="PTHR34404">
    <property type="entry name" value="REGULATORY PROTEIN, FMDB FAMILY"/>
    <property type="match status" value="1"/>
</dbReference>
<evidence type="ECO:0000259" key="1">
    <source>
        <dbReference type="SMART" id="SM00834"/>
    </source>
</evidence>
<dbReference type="PANTHER" id="PTHR34404:SF3">
    <property type="entry name" value="REGULATORY PROTEIN, FMDB FAMILY"/>
    <property type="match status" value="1"/>
</dbReference>
<gene>
    <name evidence="2" type="ORF">METZ01_LOCUS295139</name>
</gene>